<evidence type="ECO:0008006" key="2">
    <source>
        <dbReference type="Google" id="ProtNLM"/>
    </source>
</evidence>
<evidence type="ECO:0000313" key="1">
    <source>
        <dbReference type="EMBL" id="SVE61110.1"/>
    </source>
</evidence>
<sequence length="50" mass="6277">IKKLGYTHDDFEKILKLPIKSFHDYKNNYYYHQKIRDLINYLRSKNILFK</sequence>
<name>A0A383EXU3_9ZZZZ</name>
<accession>A0A383EXU3</accession>
<dbReference type="EMBL" id="UINC01229411">
    <property type="protein sequence ID" value="SVE61110.1"/>
    <property type="molecule type" value="Genomic_DNA"/>
</dbReference>
<organism evidence="1">
    <name type="scientific">marine metagenome</name>
    <dbReference type="NCBI Taxonomy" id="408172"/>
    <lineage>
        <taxon>unclassified sequences</taxon>
        <taxon>metagenomes</taxon>
        <taxon>ecological metagenomes</taxon>
    </lineage>
</organism>
<protein>
    <recommendedName>
        <fullName evidence="2">HTH merR-type domain-containing protein</fullName>
    </recommendedName>
</protein>
<gene>
    <name evidence="1" type="ORF">METZ01_LOCUS513964</name>
</gene>
<dbReference type="AlphaFoldDB" id="A0A383EXU3"/>
<feature type="non-terminal residue" evidence="1">
    <location>
        <position position="1"/>
    </location>
</feature>
<proteinExistence type="predicted"/>
<reference evidence="1" key="1">
    <citation type="submission" date="2018-05" db="EMBL/GenBank/DDBJ databases">
        <authorList>
            <person name="Lanie J.A."/>
            <person name="Ng W.-L."/>
            <person name="Kazmierczak K.M."/>
            <person name="Andrzejewski T.M."/>
            <person name="Davidsen T.M."/>
            <person name="Wayne K.J."/>
            <person name="Tettelin H."/>
            <person name="Glass J.I."/>
            <person name="Rusch D."/>
            <person name="Podicherti R."/>
            <person name="Tsui H.-C.T."/>
            <person name="Winkler M.E."/>
        </authorList>
    </citation>
    <scope>NUCLEOTIDE SEQUENCE</scope>
</reference>